<evidence type="ECO:0000313" key="17">
    <source>
        <dbReference type="Proteomes" id="UP001333110"/>
    </source>
</evidence>
<evidence type="ECO:0000256" key="13">
    <source>
        <dbReference type="PROSITE-ProRule" id="PRU10141"/>
    </source>
</evidence>
<dbReference type="FunFam" id="3.30.200.20:FF:000097">
    <property type="entry name" value="Probable serine/threonine-protein kinase nek1"/>
    <property type="match status" value="1"/>
</dbReference>
<feature type="region of interest" description="Disordered" evidence="14">
    <location>
        <begin position="541"/>
        <end position="562"/>
    </location>
</feature>
<dbReference type="Pfam" id="PF00069">
    <property type="entry name" value="Pkinase"/>
    <property type="match status" value="1"/>
</dbReference>
<dbReference type="InterPro" id="IPR000719">
    <property type="entry name" value="Prot_kinase_dom"/>
</dbReference>
<evidence type="ECO:0000256" key="14">
    <source>
        <dbReference type="SAM" id="MobiDB-lite"/>
    </source>
</evidence>
<dbReference type="GO" id="GO:0004674">
    <property type="term" value="F:protein serine/threonine kinase activity"/>
    <property type="evidence" value="ECO:0007669"/>
    <property type="project" value="UniProtKB-KW"/>
</dbReference>
<dbReference type="InterPro" id="IPR017441">
    <property type="entry name" value="Protein_kinase_ATP_BS"/>
</dbReference>
<feature type="compositionally biased region" description="Basic and acidic residues" evidence="14">
    <location>
        <begin position="544"/>
        <end position="554"/>
    </location>
</feature>
<reference evidence="16 17" key="1">
    <citation type="journal article" date="2023" name="J. Hered.">
        <title>Chromosome-level genome of the wood stork (Mycteria americana) provides insight into avian chromosome evolution.</title>
        <authorList>
            <person name="Flamio R. Jr."/>
            <person name="Ramstad K.M."/>
        </authorList>
    </citation>
    <scope>NUCLEOTIDE SEQUENCE [LARGE SCALE GENOMIC DNA]</scope>
    <source>
        <strain evidence="16">JAX WOST 10</strain>
    </source>
</reference>
<feature type="domain" description="Protein kinase" evidence="15">
    <location>
        <begin position="33"/>
        <end position="288"/>
    </location>
</feature>
<dbReference type="InterPro" id="IPR051131">
    <property type="entry name" value="NEK_Ser/Thr_kinase_NIMA"/>
</dbReference>
<comment type="caution">
    <text evidence="16">The sequence shown here is derived from an EMBL/GenBank/DDBJ whole genome shotgun (WGS) entry which is preliminary data.</text>
</comment>
<dbReference type="FunFam" id="1.10.510.10:FF:000172">
    <property type="entry name" value="serine/threonine-protein kinase Nek1 isoform X1"/>
    <property type="match status" value="1"/>
</dbReference>
<evidence type="ECO:0000256" key="12">
    <source>
        <dbReference type="ARBA" id="ARBA00048679"/>
    </source>
</evidence>
<accession>A0AAN7PLT2</accession>
<evidence type="ECO:0000256" key="1">
    <source>
        <dbReference type="ARBA" id="ARBA00001946"/>
    </source>
</evidence>
<dbReference type="PROSITE" id="PS00107">
    <property type="entry name" value="PROTEIN_KINASE_ATP"/>
    <property type="match status" value="1"/>
</dbReference>
<evidence type="ECO:0000256" key="5">
    <source>
        <dbReference type="ARBA" id="ARBA00022679"/>
    </source>
</evidence>
<comment type="cofactor">
    <cofactor evidence="1">
        <name>Mg(2+)</name>
        <dbReference type="ChEBI" id="CHEBI:18420"/>
    </cofactor>
</comment>
<dbReference type="PROSITE" id="PS00108">
    <property type="entry name" value="PROTEIN_KINASE_ST"/>
    <property type="match status" value="1"/>
</dbReference>
<feature type="compositionally biased region" description="Acidic residues" evidence="14">
    <location>
        <begin position="804"/>
        <end position="816"/>
    </location>
</feature>
<comment type="catalytic activity">
    <reaction evidence="12">
        <text>L-seryl-[protein] + ATP = O-phospho-L-seryl-[protein] + ADP + H(+)</text>
        <dbReference type="Rhea" id="RHEA:17989"/>
        <dbReference type="Rhea" id="RHEA-COMP:9863"/>
        <dbReference type="Rhea" id="RHEA-COMP:11604"/>
        <dbReference type="ChEBI" id="CHEBI:15378"/>
        <dbReference type="ChEBI" id="CHEBI:29999"/>
        <dbReference type="ChEBI" id="CHEBI:30616"/>
        <dbReference type="ChEBI" id="CHEBI:83421"/>
        <dbReference type="ChEBI" id="CHEBI:456216"/>
        <dbReference type="EC" id="2.7.11.1"/>
    </reaction>
</comment>
<evidence type="ECO:0000259" key="15">
    <source>
        <dbReference type="PROSITE" id="PS50011"/>
    </source>
</evidence>
<dbReference type="Gene3D" id="1.10.510.10">
    <property type="entry name" value="Transferase(Phosphotransferase) domain 1"/>
    <property type="match status" value="1"/>
</dbReference>
<feature type="binding site" evidence="13">
    <location>
        <position position="72"/>
    </location>
    <ligand>
        <name>ATP</name>
        <dbReference type="ChEBI" id="CHEBI:30616"/>
    </ligand>
</feature>
<evidence type="ECO:0000256" key="2">
    <source>
        <dbReference type="ARBA" id="ARBA00010886"/>
    </source>
</evidence>
<keyword evidence="17" id="KW-1185">Reference proteome</keyword>
<keyword evidence="5" id="KW-0808">Transferase</keyword>
<dbReference type="PANTHER" id="PTHR44899:SF1">
    <property type="entry name" value="SERINE_THREONINE-PROTEIN KINASE NEK5"/>
    <property type="match status" value="1"/>
</dbReference>
<organism evidence="16 17">
    <name type="scientific">Mycteria americana</name>
    <name type="common">Wood stork</name>
    <dbReference type="NCBI Taxonomy" id="33587"/>
    <lineage>
        <taxon>Eukaryota</taxon>
        <taxon>Metazoa</taxon>
        <taxon>Chordata</taxon>
        <taxon>Craniata</taxon>
        <taxon>Vertebrata</taxon>
        <taxon>Euteleostomi</taxon>
        <taxon>Archelosauria</taxon>
        <taxon>Archosauria</taxon>
        <taxon>Dinosauria</taxon>
        <taxon>Saurischia</taxon>
        <taxon>Theropoda</taxon>
        <taxon>Coelurosauria</taxon>
        <taxon>Aves</taxon>
        <taxon>Neognathae</taxon>
        <taxon>Neoaves</taxon>
        <taxon>Aequornithes</taxon>
        <taxon>Ciconiiformes</taxon>
        <taxon>Ciconiidae</taxon>
        <taxon>Mycteria</taxon>
    </lineage>
</organism>
<evidence type="ECO:0000256" key="6">
    <source>
        <dbReference type="ARBA" id="ARBA00022723"/>
    </source>
</evidence>
<dbReference type="PROSITE" id="PS50011">
    <property type="entry name" value="PROTEIN_KINASE_DOM"/>
    <property type="match status" value="1"/>
</dbReference>
<evidence type="ECO:0000256" key="9">
    <source>
        <dbReference type="ARBA" id="ARBA00022840"/>
    </source>
</evidence>
<dbReference type="SUPFAM" id="SSF56112">
    <property type="entry name" value="Protein kinase-like (PK-like)"/>
    <property type="match status" value="1"/>
</dbReference>
<evidence type="ECO:0000256" key="11">
    <source>
        <dbReference type="ARBA" id="ARBA00047899"/>
    </source>
</evidence>
<proteinExistence type="inferred from homology"/>
<dbReference type="InterPro" id="IPR008271">
    <property type="entry name" value="Ser/Thr_kinase_AS"/>
</dbReference>
<sequence>MPEGHPACAVRVVLRNCLSWSPHGSRDDIMDKYEIIKKIGEGSFGKIFLAKGKADNEQCVIKEINLTKVPVKEKEASQKEVILLAKMKHANIVTFYASLQEKNKLYIVMEYCDGGDLMKRINMQHGVLFDEAQILSWFVQISLGLKHIHDKMILHRDVKAQNIFLSNNGKVAKLGDFGIARQLNSTMEFAHTCVGTPYYLSPEICENRPYNNKTDIWSLGCVLYELCALKHPFEGNSLHQLVLKICRGRFHPVSPNYSYDLRILISQMFKISPRDRPSINSILRKPFLQELVLRYLPPEITQEELSHTVIHRKRPSASQSGAKRIQTYKLQKTRVQDQVSPESGMVMPVTKQELCQRNEWKPPSRGQQPIFQPQSSRFKMAERPESIRVHGHYGHYYDKLDNLQRKANAHYDLSHISQRVEEYYKLKGQVAPPPPPPDWPAEYLQRHFEAQQYKIKVEKQLGLRPSSADAYHDQIQQQKIKEEHLKNHQQDMSRKNEMKEQEYLKQLQKIRDEYHSDIKKFRFRAGVLQENQKIQDKTYLVRQGKAEDQSETKDTAGTGEESLQYRRCEHQMRFPDHMEFCSNKSTFPQDMEENFKQVRLQDRQTQKILEKKHNTKGGVKFEINLDVCVPEEDSIQEAQVLDKLSETLTFPGGENLKEKLVEVYEDHMDRALEELSGHQTESNDIGDTKENRKHWQAGAPQTLLNFLADADVTSVCPTMAENELADHAILPEDIPENRKQWKQTPPGTLLNMLAKAELSNESFIQLEEEIEGRLTMLLPKENKEDDSETYSAAAVDEGRLEPRSDDEDTNFEDSEDELRHDLEESLEKVATSPAERTMESPILSINKGQTDEEKMSLPHKLLGKSDDDLENNHGSFSVDTHILIRFFKSAPSSKIADYNNTPKFWNMFFTAKKPLEIKQFSKSSDLQRMIFFRPELADRNNGIFSGALFLFQWNI</sequence>
<gene>
    <name evidence="16" type="ORF">QYF61_026585</name>
</gene>
<dbReference type="EMBL" id="JAUNZN010000001">
    <property type="protein sequence ID" value="KAK4832942.1"/>
    <property type="molecule type" value="Genomic_DNA"/>
</dbReference>
<evidence type="ECO:0000256" key="10">
    <source>
        <dbReference type="ARBA" id="ARBA00022842"/>
    </source>
</evidence>
<evidence type="ECO:0000256" key="4">
    <source>
        <dbReference type="ARBA" id="ARBA00022527"/>
    </source>
</evidence>
<dbReference type="GO" id="GO:0005524">
    <property type="term" value="F:ATP binding"/>
    <property type="evidence" value="ECO:0007669"/>
    <property type="project" value="UniProtKB-UniRule"/>
</dbReference>
<evidence type="ECO:0000256" key="8">
    <source>
        <dbReference type="ARBA" id="ARBA00022777"/>
    </source>
</evidence>
<evidence type="ECO:0000256" key="3">
    <source>
        <dbReference type="ARBA" id="ARBA00012513"/>
    </source>
</evidence>
<keyword evidence="8" id="KW-0418">Kinase</keyword>
<keyword evidence="4" id="KW-0723">Serine/threonine-protein kinase</keyword>
<dbReference type="Proteomes" id="UP001333110">
    <property type="component" value="Unassembled WGS sequence"/>
</dbReference>
<keyword evidence="10" id="KW-0460">Magnesium</keyword>
<keyword evidence="6" id="KW-0479">Metal-binding</keyword>
<dbReference type="Gene3D" id="3.30.200.20">
    <property type="entry name" value="Phosphorylase Kinase, domain 1"/>
    <property type="match status" value="1"/>
</dbReference>
<evidence type="ECO:0000256" key="7">
    <source>
        <dbReference type="ARBA" id="ARBA00022741"/>
    </source>
</evidence>
<dbReference type="AlphaFoldDB" id="A0AAN7PLT2"/>
<feature type="region of interest" description="Disordered" evidence="14">
    <location>
        <begin position="780"/>
        <end position="821"/>
    </location>
</feature>
<keyword evidence="9 13" id="KW-0067">ATP-binding</keyword>
<dbReference type="SMART" id="SM00220">
    <property type="entry name" value="S_TKc"/>
    <property type="match status" value="1"/>
</dbReference>
<keyword evidence="7 13" id="KW-0547">Nucleotide-binding</keyword>
<dbReference type="GO" id="GO:0046872">
    <property type="term" value="F:metal ion binding"/>
    <property type="evidence" value="ECO:0007669"/>
    <property type="project" value="UniProtKB-KW"/>
</dbReference>
<evidence type="ECO:0000313" key="16">
    <source>
        <dbReference type="EMBL" id="KAK4832942.1"/>
    </source>
</evidence>
<comment type="similarity">
    <text evidence="2">Belongs to the protein kinase superfamily. NEK Ser/Thr protein kinase family. NIMA subfamily.</text>
</comment>
<dbReference type="EC" id="2.7.11.1" evidence="3"/>
<name>A0AAN7PLT2_MYCAM</name>
<protein>
    <recommendedName>
        <fullName evidence="3">non-specific serine/threonine protein kinase</fullName>
        <ecNumber evidence="3">2.7.11.1</ecNumber>
    </recommendedName>
</protein>
<dbReference type="InterPro" id="IPR011009">
    <property type="entry name" value="Kinase-like_dom_sf"/>
</dbReference>
<dbReference type="PANTHER" id="PTHR44899">
    <property type="entry name" value="CAMK FAMILY PROTEIN KINASE"/>
    <property type="match status" value="1"/>
</dbReference>
<comment type="catalytic activity">
    <reaction evidence="11">
        <text>L-threonyl-[protein] + ATP = O-phospho-L-threonyl-[protein] + ADP + H(+)</text>
        <dbReference type="Rhea" id="RHEA:46608"/>
        <dbReference type="Rhea" id="RHEA-COMP:11060"/>
        <dbReference type="Rhea" id="RHEA-COMP:11605"/>
        <dbReference type="ChEBI" id="CHEBI:15378"/>
        <dbReference type="ChEBI" id="CHEBI:30013"/>
        <dbReference type="ChEBI" id="CHEBI:30616"/>
        <dbReference type="ChEBI" id="CHEBI:61977"/>
        <dbReference type="ChEBI" id="CHEBI:456216"/>
        <dbReference type="EC" id="2.7.11.1"/>
    </reaction>
</comment>